<keyword evidence="3 10" id="KW-0812">Transmembrane</keyword>
<dbReference type="Proteomes" id="UP001217417">
    <property type="component" value="Unassembled WGS sequence"/>
</dbReference>
<dbReference type="EMBL" id="JARPMG010000003">
    <property type="protein sequence ID" value="KAJ8102198.1"/>
    <property type="molecule type" value="Genomic_DNA"/>
</dbReference>
<dbReference type="GeneID" id="80882282"/>
<dbReference type="PROSITE" id="PS50929">
    <property type="entry name" value="ABC_TM1F"/>
    <property type="match status" value="2"/>
</dbReference>
<dbReference type="CDD" id="cd03250">
    <property type="entry name" value="ABCC_MRP_domain1"/>
    <property type="match status" value="1"/>
</dbReference>
<feature type="transmembrane region" description="Helical" evidence="10">
    <location>
        <begin position="1100"/>
        <end position="1120"/>
    </location>
</feature>
<dbReference type="InterPro" id="IPR003439">
    <property type="entry name" value="ABC_transporter-like_ATP-bd"/>
</dbReference>
<dbReference type="InterPro" id="IPR050173">
    <property type="entry name" value="ABC_transporter_C-like"/>
</dbReference>
<dbReference type="RefSeq" id="XP_056045648.1">
    <property type="nucleotide sequence ID" value="XM_056187116.1"/>
</dbReference>
<feature type="domain" description="ABC transmembrane type-1" evidence="12">
    <location>
        <begin position="350"/>
        <end position="644"/>
    </location>
</feature>
<dbReference type="SMART" id="SM00382">
    <property type="entry name" value="AAA"/>
    <property type="match status" value="2"/>
</dbReference>
<dbReference type="Gene3D" id="3.40.50.300">
    <property type="entry name" value="P-loop containing nucleotide triphosphate hydrolases"/>
    <property type="match status" value="2"/>
</dbReference>
<evidence type="ECO:0000256" key="8">
    <source>
        <dbReference type="ARBA" id="ARBA00023136"/>
    </source>
</evidence>
<evidence type="ECO:0000256" key="7">
    <source>
        <dbReference type="ARBA" id="ARBA00022989"/>
    </source>
</evidence>
<dbReference type="Pfam" id="PF00664">
    <property type="entry name" value="ABC_membrane"/>
    <property type="match status" value="2"/>
</dbReference>
<evidence type="ECO:0000256" key="6">
    <source>
        <dbReference type="ARBA" id="ARBA00022840"/>
    </source>
</evidence>
<evidence type="ECO:0000259" key="11">
    <source>
        <dbReference type="PROSITE" id="PS50893"/>
    </source>
</evidence>
<dbReference type="InterPro" id="IPR011527">
    <property type="entry name" value="ABC1_TM_dom"/>
</dbReference>
<feature type="transmembrane region" description="Helical" evidence="10">
    <location>
        <begin position="237"/>
        <end position="259"/>
    </location>
</feature>
<dbReference type="PROSITE" id="PS50893">
    <property type="entry name" value="ABC_TRANSPORTER_2"/>
    <property type="match status" value="2"/>
</dbReference>
<keyword evidence="2" id="KW-0813">Transport</keyword>
<dbReference type="GO" id="GO:0140359">
    <property type="term" value="F:ABC-type transporter activity"/>
    <property type="evidence" value="ECO:0007669"/>
    <property type="project" value="InterPro"/>
</dbReference>
<keyword evidence="7 10" id="KW-1133">Transmembrane helix</keyword>
<keyword evidence="5" id="KW-0547">Nucleotide-binding</keyword>
<dbReference type="GO" id="GO:0005524">
    <property type="term" value="F:ATP binding"/>
    <property type="evidence" value="ECO:0007669"/>
    <property type="project" value="UniProtKB-KW"/>
</dbReference>
<evidence type="ECO:0000256" key="5">
    <source>
        <dbReference type="ARBA" id="ARBA00022741"/>
    </source>
</evidence>
<evidence type="ECO:0000256" key="3">
    <source>
        <dbReference type="ARBA" id="ARBA00022692"/>
    </source>
</evidence>
<dbReference type="PROSITE" id="PS00211">
    <property type="entry name" value="ABC_TRANSPORTER_1"/>
    <property type="match status" value="2"/>
</dbReference>
<feature type="domain" description="ABC transporter" evidence="11">
    <location>
        <begin position="679"/>
        <end position="924"/>
    </location>
</feature>
<dbReference type="SUPFAM" id="SSF90123">
    <property type="entry name" value="ABC transporter transmembrane region"/>
    <property type="match status" value="2"/>
</dbReference>
<gene>
    <name evidence="13" type="ORF">POJ06DRAFT_249057</name>
</gene>
<dbReference type="InterPro" id="IPR017871">
    <property type="entry name" value="ABC_transporter-like_CS"/>
</dbReference>
<keyword evidence="8 10" id="KW-0472">Membrane</keyword>
<reference evidence="13" key="1">
    <citation type="submission" date="2023-03" db="EMBL/GenBank/DDBJ databases">
        <title>Near-Complete genome sequence of Lipomyces tetrasporous NRRL Y-64009, an oleaginous yeast capable of growing on lignocellulosic hydrolysates.</title>
        <authorList>
            <consortium name="Lawrence Berkeley National Laboratory"/>
            <person name="Jagtap S.S."/>
            <person name="Liu J.-J."/>
            <person name="Walukiewicz H.E."/>
            <person name="Pangilinan J."/>
            <person name="Lipzen A."/>
            <person name="Ahrendt S."/>
            <person name="Koriabine M."/>
            <person name="Cobaugh K."/>
            <person name="Salamov A."/>
            <person name="Yoshinaga Y."/>
            <person name="Ng V."/>
            <person name="Daum C."/>
            <person name="Grigoriev I.V."/>
            <person name="Slininger P.J."/>
            <person name="Dien B.S."/>
            <person name="Jin Y.-S."/>
            <person name="Rao C.V."/>
        </authorList>
    </citation>
    <scope>NUCLEOTIDE SEQUENCE</scope>
    <source>
        <strain evidence="13">NRRL Y-64009</strain>
    </source>
</reference>
<dbReference type="InterPro" id="IPR036640">
    <property type="entry name" value="ABC1_TM_sf"/>
</dbReference>
<dbReference type="Pfam" id="PF00005">
    <property type="entry name" value="ABC_tran"/>
    <property type="match status" value="2"/>
</dbReference>
<organism evidence="13 14">
    <name type="scientific">Lipomyces tetrasporus</name>
    <dbReference type="NCBI Taxonomy" id="54092"/>
    <lineage>
        <taxon>Eukaryota</taxon>
        <taxon>Fungi</taxon>
        <taxon>Dikarya</taxon>
        <taxon>Ascomycota</taxon>
        <taxon>Saccharomycotina</taxon>
        <taxon>Lipomycetes</taxon>
        <taxon>Lipomycetales</taxon>
        <taxon>Lipomycetaceae</taxon>
        <taxon>Lipomyces</taxon>
    </lineage>
</organism>
<dbReference type="CDD" id="cd03244">
    <property type="entry name" value="ABCC_MRP_domain2"/>
    <property type="match status" value="1"/>
</dbReference>
<sequence>MDALECPSPIWEVDDLNLCFRQKYLRVLFPLVAVGLSAGLLFSDTIKKWWTRSNRNGYISLDDDERHNPFHGTDDGPEAALLEDDEDADDYQIYRLATADPSRHDYEEYGTQHPHPLNNETIEADDYKVTIVNPRGGRIRIATEEVLLFSEVALHLIAIASLIWYAPAREDWEHYGLRALIGTLFWCYTIFLANLRLSKSSVFIPSFIWAHILFIYIFAWMSAVISVRSAIIHPYNWIIDYSAAVDFVLTSCLLIIGLCMNPTSKPIYIESRHGYDPNLEPLAGIASLLSFSWANAIVWKGYFKILTIDDVWDLKEEDRSGKILKAFRKEMRNASFVVGLLRYFKWQLTLGISWSVFHSFFAFVPSIVVRVILEYVEEPELTPRNVAWLYIFFLISSSFLNAMGNGQALWNGRQICIRIRAIIIGELYSKALKRKAGAAHTEKTDGSEDEKKEETDIGGIINLMAVDAFKVGEVCAYLHFLVGGFVMIVLSLVLLYQTLGPSAIAGAITMLSMLPIHWYVSKIFGICQTDLMKTTDRRVHKTNEVLNSIKIIKFFAWESRFYDMVNEARADELRMLARRFLIWAASSIIWYGAPTIITFVTFGFYTVVAGQTLTTPIAFSSLALFNLMRIPLDQLAEIFTNMLQSKTSVERIQEFLAEGETEKYEQLRNAKRTPNSPYMGFENATLTWGSGTSAREFKLENINIDFKIGALNLIVGPTGAGKTSLLMALLGEMKLLSGNVLLPGARVFGEEAEIDHETGLSESVAYCAQQAWLLNDTVKNNILFGNEYDESRYKAAVEACGLKRDFEILEGGDQTEVGERGIALSGGQKQRISLARALYSPARHLLLDDCLSAVDSHTAVWIYENCIMGPMMFGRTVILVSHNVALTLSGASHVIYIDKGAIVQQGSAEEIVSSGLFGDDELIKTSASKAASRSISRTTSVANLQKQVDIAAAVHAAEEAEAEVAAVEATNGTANAPPGKADKKKYKLVLAETQQTGTVRWSVYLVYLKALGGVGFWMKTAIAFGIFEYLIVGQSWWIRSWAAGMSDLQDVEGVTTSFTDNINAPVSALFSAGVAGVMSFKDQAVAARSEVIAQASGRSIYYYLAVYGLFTIGYLVMCFLREGVVFIGSLSASKDLFESLLHRVMRSKLRFFDATPVGRIMNRFSKDMEITDQEIAPVFVSLGHAMLAIAIIIVIVTFIIPTFLIAAIVICLMFYGVVTFFLSASRELKRMEAVTRSPIYQHFGETLVGVTTIRAYGYEDRFLRENEERIDNNNRPFWSVWACNRWMSFRVDVVGSLVSFVTGIFVVLSVGKIDSGLAGLSMTYAVTFTDALLWFVWLYAMNEMNMNSVERIDEYLYIEEEPPEIIPDSRPPSGWPNKGAITVDDLSLRYAPGLPKVIKGVTFDVKPTHKIGIVGRTGAGKSTIASAFFRFLEAETGRIVIDGIDISKIGLKDLRSSITIIPQDPTLFTGTVRSNLDPFGNYSDEEVYRSLLRVHLIDEIPIGDDSNLSVTERHKRRIVPFYDLESPVTEGGGNLSQGQRQLMCLARSLLRSPKVILLDEATASIDYNTDAQIQETIREEFADTTIITIAHRLRSIIDYDRILVLDAGMVKEYDKPHTLLQKPDSIFRSMCANSGELEQLEELASAAFTEQAAREAPLADFS</sequence>
<evidence type="ECO:0008006" key="15">
    <source>
        <dbReference type="Google" id="ProtNLM"/>
    </source>
</evidence>
<feature type="transmembrane region" description="Helical" evidence="10">
    <location>
        <begin position="1202"/>
        <end position="1222"/>
    </location>
</feature>
<feature type="transmembrane region" description="Helical" evidence="10">
    <location>
        <begin position="177"/>
        <end position="195"/>
    </location>
</feature>
<name>A0AAD7QVR7_9ASCO</name>
<dbReference type="GO" id="GO:0000329">
    <property type="term" value="C:fungal-type vacuole membrane"/>
    <property type="evidence" value="ECO:0007669"/>
    <property type="project" value="TreeGrafter"/>
</dbReference>
<feature type="transmembrane region" description="Helical" evidence="10">
    <location>
        <begin position="1293"/>
        <end position="1311"/>
    </location>
</feature>
<dbReference type="GO" id="GO:0016887">
    <property type="term" value="F:ATP hydrolysis activity"/>
    <property type="evidence" value="ECO:0007669"/>
    <property type="project" value="InterPro"/>
</dbReference>
<feature type="transmembrane region" description="Helical" evidence="10">
    <location>
        <begin position="502"/>
        <end position="520"/>
    </location>
</feature>
<dbReference type="PANTHER" id="PTHR24223">
    <property type="entry name" value="ATP-BINDING CASSETTE SUB-FAMILY C"/>
    <property type="match status" value="1"/>
</dbReference>
<dbReference type="CDD" id="cd18604">
    <property type="entry name" value="ABC_6TM_VMR1_D2_like"/>
    <property type="match status" value="1"/>
</dbReference>
<feature type="transmembrane region" description="Helical" evidence="10">
    <location>
        <begin position="24"/>
        <end position="42"/>
    </location>
</feature>
<keyword evidence="9" id="KW-0325">Glycoprotein</keyword>
<dbReference type="InterPro" id="IPR003593">
    <property type="entry name" value="AAA+_ATPase"/>
</dbReference>
<feature type="domain" description="ABC transmembrane type-1" evidence="12">
    <location>
        <begin position="1089"/>
        <end position="1341"/>
    </location>
</feature>
<evidence type="ECO:0000256" key="10">
    <source>
        <dbReference type="SAM" id="Phobius"/>
    </source>
</evidence>
<feature type="transmembrane region" description="Helical" evidence="10">
    <location>
        <begin position="474"/>
        <end position="496"/>
    </location>
</feature>
<evidence type="ECO:0000313" key="13">
    <source>
        <dbReference type="EMBL" id="KAJ8102198.1"/>
    </source>
</evidence>
<dbReference type="Gene3D" id="1.20.1560.10">
    <property type="entry name" value="ABC transporter type 1, transmembrane domain"/>
    <property type="match status" value="2"/>
</dbReference>
<dbReference type="FunFam" id="3.40.50.300:FF:000565">
    <property type="entry name" value="ABC bile acid transporter"/>
    <property type="match status" value="1"/>
</dbReference>
<evidence type="ECO:0000313" key="14">
    <source>
        <dbReference type="Proteomes" id="UP001217417"/>
    </source>
</evidence>
<protein>
    <recommendedName>
        <fullName evidence="15">ATP-dependent bile acid permease</fullName>
    </recommendedName>
</protein>
<comment type="subcellular location">
    <subcellularLocation>
        <location evidence="1">Membrane</location>
        <topology evidence="1">Multi-pass membrane protein</topology>
    </subcellularLocation>
</comment>
<proteinExistence type="predicted"/>
<dbReference type="SUPFAM" id="SSF52540">
    <property type="entry name" value="P-loop containing nucleoside triphosphate hydrolases"/>
    <property type="match status" value="2"/>
</dbReference>
<dbReference type="FunFam" id="3.40.50.300:FF:000825">
    <property type="entry name" value="ABC bile acid transporter"/>
    <property type="match status" value="1"/>
</dbReference>
<feature type="transmembrane region" description="Helical" evidence="10">
    <location>
        <begin position="385"/>
        <end position="404"/>
    </location>
</feature>
<evidence type="ECO:0000256" key="9">
    <source>
        <dbReference type="ARBA" id="ARBA00023180"/>
    </source>
</evidence>
<feature type="transmembrane region" description="Helical" evidence="10">
    <location>
        <begin position="146"/>
        <end position="165"/>
    </location>
</feature>
<feature type="transmembrane region" description="Helical" evidence="10">
    <location>
        <begin position="1317"/>
        <end position="1340"/>
    </location>
</feature>
<accession>A0AAD7QVR7</accession>
<keyword evidence="6" id="KW-0067">ATP-binding</keyword>
<evidence type="ECO:0000259" key="12">
    <source>
        <dbReference type="PROSITE" id="PS50929"/>
    </source>
</evidence>
<feature type="transmembrane region" description="Helical" evidence="10">
    <location>
        <begin position="352"/>
        <end position="373"/>
    </location>
</feature>
<comment type="caution">
    <text evidence="13">The sequence shown here is derived from an EMBL/GenBank/DDBJ whole genome shotgun (WGS) entry which is preliminary data.</text>
</comment>
<dbReference type="CDD" id="cd18596">
    <property type="entry name" value="ABC_6TM_VMR1_D1_like"/>
    <property type="match status" value="1"/>
</dbReference>
<feature type="transmembrane region" description="Helical" evidence="10">
    <location>
        <begin position="207"/>
        <end position="231"/>
    </location>
</feature>
<feature type="transmembrane region" description="Helical" evidence="10">
    <location>
        <begin position="1175"/>
        <end position="1196"/>
    </location>
</feature>
<evidence type="ECO:0000256" key="4">
    <source>
        <dbReference type="ARBA" id="ARBA00022737"/>
    </source>
</evidence>
<evidence type="ECO:0000256" key="2">
    <source>
        <dbReference type="ARBA" id="ARBA00022448"/>
    </source>
</evidence>
<dbReference type="PANTHER" id="PTHR24223:SF353">
    <property type="entry name" value="ABC TRANSPORTER ATP-BINDING PROTEIN_PERMEASE VMR1-RELATED"/>
    <property type="match status" value="1"/>
</dbReference>
<keyword evidence="4" id="KW-0677">Repeat</keyword>
<feature type="domain" description="ABC transporter" evidence="11">
    <location>
        <begin position="1381"/>
        <end position="1632"/>
    </location>
</feature>
<evidence type="ECO:0000256" key="1">
    <source>
        <dbReference type="ARBA" id="ARBA00004141"/>
    </source>
</evidence>
<feature type="transmembrane region" description="Helical" evidence="10">
    <location>
        <begin position="580"/>
        <end position="605"/>
    </location>
</feature>
<dbReference type="InterPro" id="IPR027417">
    <property type="entry name" value="P-loop_NTPase"/>
</dbReference>
<keyword evidence="14" id="KW-1185">Reference proteome</keyword>